<dbReference type="EMBL" id="JPYI02000075">
    <property type="protein sequence ID" value="OQP78299.1"/>
    <property type="molecule type" value="Genomic_DNA"/>
</dbReference>
<dbReference type="AlphaFoldDB" id="A0A1V9H5X4"/>
<accession>A0A1V9H5X4</accession>
<proteinExistence type="predicted"/>
<evidence type="ECO:0000259" key="1">
    <source>
        <dbReference type="Pfam" id="PF13524"/>
    </source>
</evidence>
<dbReference type="SUPFAM" id="SSF53756">
    <property type="entry name" value="UDP-Glycosyltransferase/glycogen phosphorylase"/>
    <property type="match status" value="1"/>
</dbReference>
<dbReference type="InterPro" id="IPR055259">
    <property type="entry name" value="YkvP/CgeB_Glyco_trans-like"/>
</dbReference>
<protein>
    <recommendedName>
        <fullName evidence="1">Spore protein YkvP/CgeB glycosyl transferase-like domain-containing protein</fullName>
    </recommendedName>
</protein>
<feature type="domain" description="Spore protein YkvP/CgeB glycosyl transferase-like" evidence="1">
    <location>
        <begin position="162"/>
        <end position="315"/>
    </location>
</feature>
<dbReference type="STRING" id="1437877.GCA_001564415_00168"/>
<organism evidence="2 3">
    <name type="scientific">Xanthomonas phaseoli pv. dieffenbachiae</name>
    <dbReference type="NCBI Taxonomy" id="92828"/>
    <lineage>
        <taxon>Bacteria</taxon>
        <taxon>Pseudomonadati</taxon>
        <taxon>Pseudomonadota</taxon>
        <taxon>Gammaproteobacteria</taxon>
        <taxon>Lysobacterales</taxon>
        <taxon>Lysobacteraceae</taxon>
        <taxon>Xanthomonas</taxon>
    </lineage>
</organism>
<name>A0A1V9H5X4_9XANT</name>
<sequence length="325" mass="37112">MSVFAQKILVSGASPDNQNRNVVLRDYVTEGFAQLPQVAQALATPLEFAAKRASELQPDVVVCFGSCMPDDAEYARLRRYCTQAGVPMVFWLHDDPYEFDYNYKIRDVADIVFSNDRWCAEHYAHPFARHLPLAASQQAHWRPVSTVKGISIFFCGVAFANRKRLLGDLRKTLQSYDAMILGDGWPSELAFCSNRRLPNDQLSDHYARSWVTLNMGRDFNYANDRFKLEPSTPGPRTFEAAMAGTTQAFFVESLEITDYYQPNSEILLYNSAVEFAHLMEQVLNDQPRCMRIAEAAQQRTIAEHTYKSRAQRILDTVDEWRVSGH</sequence>
<dbReference type="Pfam" id="PF13524">
    <property type="entry name" value="Glyco_trans_1_2"/>
    <property type="match status" value="1"/>
</dbReference>
<reference evidence="2 3" key="1">
    <citation type="journal article" date="2016" name="Plant Pathol.">
        <title>Genetic characterization of strains named as Xanthomonas axonopodis pv. dieffenbachiae leads to a taxonomic revision of the X. axonopodis species complex.</title>
        <authorList>
            <person name="Constantin E.C."/>
            <person name="Cleenwerck I."/>
            <person name="Maes M."/>
            <person name="Baeyen S."/>
            <person name="Van Malderghem C."/>
            <person name="De Vos P."/>
            <person name="Cottyn B."/>
        </authorList>
    </citation>
    <scope>NUCLEOTIDE SEQUENCE [LARGE SCALE GENOMIC DNA]</scope>
    <source>
        <strain evidence="2 3">LMG 25940</strain>
    </source>
</reference>
<evidence type="ECO:0000313" key="3">
    <source>
        <dbReference type="Proteomes" id="UP000050546"/>
    </source>
</evidence>
<dbReference type="RefSeq" id="WP_057679557.1">
    <property type="nucleotide sequence ID" value="NZ_CP041380.1"/>
</dbReference>
<evidence type="ECO:0000313" key="2">
    <source>
        <dbReference type="EMBL" id="OQP78299.1"/>
    </source>
</evidence>
<comment type="caution">
    <text evidence="2">The sequence shown here is derived from an EMBL/GenBank/DDBJ whole genome shotgun (WGS) entry which is preliminary data.</text>
</comment>
<gene>
    <name evidence="2" type="ORF">IM53_011960</name>
</gene>
<dbReference type="GeneID" id="93992704"/>
<reference evidence="2 3" key="2">
    <citation type="journal article" date="2017" name="Plant Pathol.">
        <title>Pathogenicity and virulence gene content of Xanthomonas strains infecting Araceae, formerly known as Xanthomonas axonopodis pv. dieffenbachiae.</title>
        <authorList>
            <person name="Constantin E.C."/>
            <person name="Haegeman A."/>
            <person name="Van Vaerenbergh J."/>
            <person name="Baeyen S."/>
            <person name="Van Malderghem C."/>
            <person name="Maes M."/>
            <person name="Cottyn B."/>
        </authorList>
    </citation>
    <scope>NUCLEOTIDE SEQUENCE [LARGE SCALE GENOMIC DNA]</scope>
    <source>
        <strain evidence="2 3">LMG 25940</strain>
    </source>
</reference>
<dbReference type="Proteomes" id="UP000050546">
    <property type="component" value="Unassembled WGS sequence"/>
</dbReference>